<dbReference type="AlphaFoldDB" id="A0A7G1Q7M0"/>
<dbReference type="Pfam" id="PF01757">
    <property type="entry name" value="Acyl_transf_3"/>
    <property type="match status" value="1"/>
</dbReference>
<feature type="transmembrane region" description="Helical" evidence="1">
    <location>
        <begin position="334"/>
        <end position="353"/>
    </location>
</feature>
<dbReference type="GO" id="GO:0009103">
    <property type="term" value="P:lipopolysaccharide biosynthetic process"/>
    <property type="evidence" value="ECO:0007669"/>
    <property type="project" value="TreeGrafter"/>
</dbReference>
<organism evidence="4 5">
    <name type="scientific">Candidatus Nitrosacidococcus tergens</name>
    <dbReference type="NCBI Taxonomy" id="553981"/>
    <lineage>
        <taxon>Bacteria</taxon>
        <taxon>Pseudomonadati</taxon>
        <taxon>Pseudomonadota</taxon>
        <taxon>Gammaproteobacteria</taxon>
        <taxon>Chromatiales</taxon>
        <taxon>Chromatiaceae</taxon>
        <taxon>Candidatus Nitrosacidococcus</taxon>
    </lineage>
</organism>
<feature type="transmembrane region" description="Helical" evidence="1">
    <location>
        <begin position="51"/>
        <end position="71"/>
    </location>
</feature>
<dbReference type="EMBL" id="LR778175">
    <property type="protein sequence ID" value="CAB1274614.1"/>
    <property type="molecule type" value="Genomic_DNA"/>
</dbReference>
<dbReference type="InterPro" id="IPR043968">
    <property type="entry name" value="SGNH"/>
</dbReference>
<protein>
    <submittedName>
        <fullName evidence="4">Putative Acyltransferase 3</fullName>
    </submittedName>
</protein>
<feature type="transmembrane region" description="Helical" evidence="1">
    <location>
        <begin position="365"/>
        <end position="386"/>
    </location>
</feature>
<keyword evidence="4" id="KW-0012">Acyltransferase</keyword>
<keyword evidence="1" id="KW-0812">Transmembrane</keyword>
<sequence length="643" mass="73498">MNKKDFHHQVSTNHKIESKKLPYRPEIDGMRALAVLSVMLFHAGVPGFSGGFVGVDVFFVISGYLITGILLRENQSGSFSILSFYERRIRRILPALILVLIVCIPFGWFLMDPYSFWRLGQGIVAAITFVSNIYLWQTTGYFTAILENPLVHTWSLGVEEQFYIFFPIFLWGIWRYKRGWLWVALFTVTIISLGVSELGVYFGKPIITFYLSPTRAFELMLGALVAFAAFENKIPKLSKILAELFCWVGILSIALPIMMFDERIPFPGLNALIPSAGSALVIMLIYKDSFLGRLLSSKPFVFVGLISYSAYLWHEPIFAFTHIAGFYPALEGNIGLVLLSLFLAWLSWAYVETPFRDRNIISKPMLLKWAGVSSFIVLLLGLWLIFTHGVSSRFSPEEMKWWKYADNTIQGEYVRKRAKALEGNFTTTEQRKILIIGDSYAQDFVNAVYESNQWQNAQIRTAHIEARCQISYVTSEDFSRYIAPIYRPECARRPNIPSLMPIIKQADIIVLASNWNQWGAKFLLETITNMHLSFNQKLFVIGTKSFGETINIRKLLYLGREKRAKLRYRVIERALSINRIMKNNLSPEVFINQIEIICGDNESCPIVTPEDNLIAWDGNHLTVEGAKYIGNKLFQQSALSQTK</sequence>
<accession>A0A7G1Q7M0</accession>
<evidence type="ECO:0000256" key="1">
    <source>
        <dbReference type="SAM" id="Phobius"/>
    </source>
</evidence>
<feature type="transmembrane region" description="Helical" evidence="1">
    <location>
        <begin position="207"/>
        <end position="228"/>
    </location>
</feature>
<dbReference type="KEGG" id="ntg:NSCAC_0256"/>
<dbReference type="InterPro" id="IPR002656">
    <property type="entry name" value="Acyl_transf_3_dom"/>
</dbReference>
<evidence type="ECO:0000313" key="4">
    <source>
        <dbReference type="EMBL" id="CAB1274614.1"/>
    </source>
</evidence>
<feature type="transmembrane region" description="Helical" evidence="1">
    <location>
        <begin position="266"/>
        <end position="286"/>
    </location>
</feature>
<evidence type="ECO:0000259" key="3">
    <source>
        <dbReference type="Pfam" id="PF19040"/>
    </source>
</evidence>
<feature type="transmembrane region" description="Helical" evidence="1">
    <location>
        <begin position="116"/>
        <end position="136"/>
    </location>
</feature>
<keyword evidence="1" id="KW-1133">Transmembrane helix</keyword>
<dbReference type="PANTHER" id="PTHR23028">
    <property type="entry name" value="ACETYLTRANSFERASE"/>
    <property type="match status" value="1"/>
</dbReference>
<evidence type="ECO:0000313" key="5">
    <source>
        <dbReference type="Proteomes" id="UP000516072"/>
    </source>
</evidence>
<evidence type="ECO:0000259" key="2">
    <source>
        <dbReference type="Pfam" id="PF01757"/>
    </source>
</evidence>
<feature type="transmembrane region" description="Helical" evidence="1">
    <location>
        <begin position="92"/>
        <end position="110"/>
    </location>
</feature>
<feature type="domain" description="SGNH" evidence="3">
    <location>
        <begin position="429"/>
        <end position="632"/>
    </location>
</feature>
<name>A0A7G1Q7M0_9GAMM</name>
<dbReference type="GO" id="GO:0016747">
    <property type="term" value="F:acyltransferase activity, transferring groups other than amino-acyl groups"/>
    <property type="evidence" value="ECO:0007669"/>
    <property type="project" value="InterPro"/>
</dbReference>
<reference evidence="4 5" key="1">
    <citation type="submission" date="2020-03" db="EMBL/GenBank/DDBJ databases">
        <authorList>
            <person name="Picone N."/>
        </authorList>
    </citation>
    <scope>NUCLEOTIDE SEQUENCE [LARGE SCALE GENOMIC DNA]</scope>
    <source>
        <strain evidence="4">NSCAC1</strain>
    </source>
</reference>
<feature type="transmembrane region" description="Helical" evidence="1">
    <location>
        <begin position="180"/>
        <end position="201"/>
    </location>
</feature>
<keyword evidence="4" id="KW-0808">Transferase</keyword>
<gene>
    <name evidence="4" type="ORF">NSCAC_0256</name>
</gene>
<dbReference type="RefSeq" id="WP_197744631.1">
    <property type="nucleotide sequence ID" value="NZ_LR778175.1"/>
</dbReference>
<dbReference type="InterPro" id="IPR050879">
    <property type="entry name" value="Acyltransferase_3"/>
</dbReference>
<feature type="transmembrane region" description="Helical" evidence="1">
    <location>
        <begin position="298"/>
        <end position="314"/>
    </location>
</feature>
<proteinExistence type="predicted"/>
<dbReference type="GO" id="GO:0016020">
    <property type="term" value="C:membrane"/>
    <property type="evidence" value="ECO:0007669"/>
    <property type="project" value="TreeGrafter"/>
</dbReference>
<dbReference type="Proteomes" id="UP000516072">
    <property type="component" value="Chromosome"/>
</dbReference>
<dbReference type="PANTHER" id="PTHR23028:SF53">
    <property type="entry name" value="ACYL_TRANSF_3 DOMAIN-CONTAINING PROTEIN"/>
    <property type="match status" value="1"/>
</dbReference>
<keyword evidence="5" id="KW-1185">Reference proteome</keyword>
<feature type="transmembrane region" description="Helical" evidence="1">
    <location>
        <begin position="240"/>
        <end position="260"/>
    </location>
</feature>
<keyword evidence="1" id="KW-0472">Membrane</keyword>
<feature type="domain" description="Acyltransferase 3" evidence="2">
    <location>
        <begin position="25"/>
        <end position="346"/>
    </location>
</feature>
<dbReference type="Pfam" id="PF19040">
    <property type="entry name" value="SGNH"/>
    <property type="match status" value="1"/>
</dbReference>